<reference evidence="1 2" key="1">
    <citation type="submission" date="2020-05" db="EMBL/GenBank/DDBJ databases">
        <title>Identification and distribution of gene clusters putatively required for synthesis of sphingolipid metabolism inhibitors in phylogenetically diverse species of the filamentous fungus Fusarium.</title>
        <authorList>
            <person name="Kim H.-S."/>
            <person name="Busman M."/>
            <person name="Brown D.W."/>
            <person name="Divon H."/>
            <person name="Uhlig S."/>
            <person name="Proctor R.H."/>
        </authorList>
    </citation>
    <scope>NUCLEOTIDE SEQUENCE [LARGE SCALE GENOMIC DNA]</scope>
    <source>
        <strain evidence="1 2">NRRL 66235</strain>
    </source>
</reference>
<sequence>MASLLFSEPAEHAAHLLRPVWALVKFGLMRAQAIDTLLWCGAVTRRVAGLAAALANWLSVTTAGKMVAPARLALSQSKGHKQALGQGVVRELSRRTYVNRREPRLDFYLVADDAVTIHLIAVEIGQSLGKSETT</sequence>
<evidence type="ECO:0000313" key="2">
    <source>
        <dbReference type="Proteomes" id="UP000544331"/>
    </source>
</evidence>
<comment type="caution">
    <text evidence="1">The sequence shown here is derived from an EMBL/GenBank/DDBJ whole genome shotgun (WGS) entry which is preliminary data.</text>
</comment>
<name>A0A8H5XRG5_9HYPO</name>
<accession>A0A8H5XRG5</accession>
<dbReference type="AlphaFoldDB" id="A0A8H5XRG5"/>
<dbReference type="Proteomes" id="UP000544331">
    <property type="component" value="Unassembled WGS sequence"/>
</dbReference>
<proteinExistence type="predicted"/>
<evidence type="ECO:0000313" key="1">
    <source>
        <dbReference type="EMBL" id="KAF5698449.1"/>
    </source>
</evidence>
<organism evidence="1 2">
    <name type="scientific">Fusarium mundagurra</name>
    <dbReference type="NCBI Taxonomy" id="1567541"/>
    <lineage>
        <taxon>Eukaryota</taxon>
        <taxon>Fungi</taxon>
        <taxon>Dikarya</taxon>
        <taxon>Ascomycota</taxon>
        <taxon>Pezizomycotina</taxon>
        <taxon>Sordariomycetes</taxon>
        <taxon>Hypocreomycetidae</taxon>
        <taxon>Hypocreales</taxon>
        <taxon>Nectriaceae</taxon>
        <taxon>Fusarium</taxon>
        <taxon>Fusarium fujikuroi species complex</taxon>
    </lineage>
</organism>
<dbReference type="OrthoDB" id="10480748at2759"/>
<keyword evidence="2" id="KW-1185">Reference proteome</keyword>
<protein>
    <submittedName>
        <fullName evidence="1">Uncharacterized protein</fullName>
    </submittedName>
</protein>
<dbReference type="EMBL" id="JAAOAN010000905">
    <property type="protein sequence ID" value="KAF5698449.1"/>
    <property type="molecule type" value="Genomic_DNA"/>
</dbReference>
<gene>
    <name evidence="1" type="ORF">FMUND_15091</name>
</gene>